<feature type="domain" description="SPOR" evidence="1">
    <location>
        <begin position="234"/>
        <end position="311"/>
    </location>
</feature>
<evidence type="ECO:0000259" key="1">
    <source>
        <dbReference type="PROSITE" id="PS51724"/>
    </source>
</evidence>
<evidence type="ECO:0000313" key="3">
    <source>
        <dbReference type="Proteomes" id="UP000243525"/>
    </source>
</evidence>
<dbReference type="Pfam" id="PF18175">
    <property type="entry name" value="HU-CCDC81_bac_2"/>
    <property type="match status" value="1"/>
</dbReference>
<dbReference type="InterPro" id="IPR007730">
    <property type="entry name" value="SPOR-like_dom"/>
</dbReference>
<dbReference type="InterPro" id="IPR040495">
    <property type="entry name" value="HU-CCDC81_bac_1"/>
</dbReference>
<reference evidence="2 3" key="1">
    <citation type="submission" date="2018-04" db="EMBL/GenBank/DDBJ databases">
        <title>Genomic Encyclopedia of Archaeal and Bacterial Type Strains, Phase II (KMG-II): from individual species to whole genera.</title>
        <authorList>
            <person name="Goeker M."/>
        </authorList>
    </citation>
    <scope>NUCLEOTIDE SEQUENCE [LARGE SCALE GENOMIC DNA]</scope>
    <source>
        <strain evidence="2 3">DSM 28823</strain>
    </source>
</reference>
<dbReference type="Gene3D" id="3.30.70.1070">
    <property type="entry name" value="Sporulation related repeat"/>
    <property type="match status" value="1"/>
</dbReference>
<accession>A0A2T5C6W6</accession>
<dbReference type="OrthoDB" id="653949at2"/>
<dbReference type="Pfam" id="PF05036">
    <property type="entry name" value="SPOR"/>
    <property type="match status" value="1"/>
</dbReference>
<dbReference type="Proteomes" id="UP000243525">
    <property type="component" value="Unassembled WGS sequence"/>
</dbReference>
<proteinExistence type="predicted"/>
<keyword evidence="3" id="KW-1185">Reference proteome</keyword>
<protein>
    <submittedName>
        <fullName evidence="2">Sporulation related protein</fullName>
    </submittedName>
</protein>
<dbReference type="EMBL" id="QAAD01000001">
    <property type="protein sequence ID" value="PTN10697.1"/>
    <property type="molecule type" value="Genomic_DNA"/>
</dbReference>
<dbReference type="GO" id="GO:0042834">
    <property type="term" value="F:peptidoglycan binding"/>
    <property type="evidence" value="ECO:0007669"/>
    <property type="project" value="InterPro"/>
</dbReference>
<dbReference type="InterPro" id="IPR036680">
    <property type="entry name" value="SPOR-like_sf"/>
</dbReference>
<comment type="caution">
    <text evidence="2">The sequence shown here is derived from an EMBL/GenBank/DDBJ whole genome shotgun (WGS) entry which is preliminary data.</text>
</comment>
<dbReference type="RefSeq" id="WP_107820787.1">
    <property type="nucleotide sequence ID" value="NZ_QAAD01000001.1"/>
</dbReference>
<dbReference type="AlphaFoldDB" id="A0A2T5C6W6"/>
<dbReference type="SUPFAM" id="SSF110997">
    <property type="entry name" value="Sporulation related repeat"/>
    <property type="match status" value="1"/>
</dbReference>
<name>A0A2T5C6W6_9BACT</name>
<gene>
    <name evidence="2" type="ORF">C8N47_101348</name>
</gene>
<evidence type="ECO:0000313" key="2">
    <source>
        <dbReference type="EMBL" id="PTN10697.1"/>
    </source>
</evidence>
<sequence length="312" mass="34668">MELLAYIKELLLLNDCVIIPGFGGFVTNYKQAGVHADQFTPPGKSVSFNRKLNFNDGLFINHVASQEAVNYIAARKKVDLLVQELNYRLTDGEEITIPGLGILHYDEQQHLVFKPRIEGNLNIDAFGLSSFSYESLFARQIARKAVSMENRQAVEVIFQKRSLKKVLVAIPLLMALAVIPLKNNTSHIQQSDMSYIREMMSPAATAEEEEPVATTEIIADEAIPETTAVEENVPEAPARYFLIVGSFKNEENADLFIRQLETKGFQGTNLGVIKGLNYISLGGYANIDAALNAREDYLAQSSGSGAWIYKKM</sequence>
<dbReference type="PROSITE" id="PS51724">
    <property type="entry name" value="SPOR"/>
    <property type="match status" value="1"/>
</dbReference>
<organism evidence="2 3">
    <name type="scientific">Mangrovibacterium marinum</name>
    <dbReference type="NCBI Taxonomy" id="1639118"/>
    <lineage>
        <taxon>Bacteria</taxon>
        <taxon>Pseudomonadati</taxon>
        <taxon>Bacteroidota</taxon>
        <taxon>Bacteroidia</taxon>
        <taxon>Marinilabiliales</taxon>
        <taxon>Prolixibacteraceae</taxon>
        <taxon>Mangrovibacterium</taxon>
    </lineage>
</organism>
<dbReference type="InterPro" id="IPR041268">
    <property type="entry name" value="HU-CCDC81_bac_2"/>
</dbReference>
<dbReference type="Pfam" id="PF18174">
    <property type="entry name" value="HU-CCDC81_bac_1"/>
    <property type="match status" value="1"/>
</dbReference>